<evidence type="ECO:0000256" key="8">
    <source>
        <dbReference type="SAM" id="Phobius"/>
    </source>
</evidence>
<evidence type="ECO:0000256" key="3">
    <source>
        <dbReference type="ARBA" id="ARBA00022490"/>
    </source>
</evidence>
<feature type="coiled-coil region" evidence="6">
    <location>
        <begin position="340"/>
        <end position="379"/>
    </location>
</feature>
<dbReference type="GO" id="GO:0005819">
    <property type="term" value="C:spindle"/>
    <property type="evidence" value="ECO:0007669"/>
    <property type="project" value="InterPro"/>
</dbReference>
<dbReference type="AlphaFoldDB" id="A0A1S3YN85"/>
<evidence type="ECO:0000256" key="7">
    <source>
        <dbReference type="SAM" id="MobiDB-lite"/>
    </source>
</evidence>
<dbReference type="GO" id="GO:0060236">
    <property type="term" value="P:regulation of mitotic spindle organization"/>
    <property type="evidence" value="ECO:0007669"/>
    <property type="project" value="InterPro"/>
</dbReference>
<dbReference type="RefSeq" id="XP_016453457.1">
    <property type="nucleotide sequence ID" value="XM_016597971.1"/>
</dbReference>
<gene>
    <name evidence="10" type="primary">LOC107777824</name>
</gene>
<dbReference type="Pfam" id="PF06886">
    <property type="entry name" value="TPX2"/>
    <property type="match status" value="1"/>
</dbReference>
<proteinExistence type="inferred from homology"/>
<dbReference type="InterPro" id="IPR009675">
    <property type="entry name" value="TPX2_fam"/>
</dbReference>
<feature type="region of interest" description="Disordered" evidence="7">
    <location>
        <begin position="387"/>
        <end position="410"/>
    </location>
</feature>
<dbReference type="PANTHER" id="PTHR14326">
    <property type="entry name" value="TARGETING PROTEIN FOR XKLP2"/>
    <property type="match status" value="1"/>
</dbReference>
<evidence type="ECO:0000256" key="1">
    <source>
        <dbReference type="ARBA" id="ARBA00004245"/>
    </source>
</evidence>
<keyword evidence="8" id="KW-1133">Transmembrane helix</keyword>
<evidence type="ECO:0000256" key="6">
    <source>
        <dbReference type="SAM" id="Coils"/>
    </source>
</evidence>
<evidence type="ECO:0000256" key="5">
    <source>
        <dbReference type="ARBA" id="ARBA00023212"/>
    </source>
</evidence>
<name>A0A1S3YN85_TOBAC</name>
<comment type="subcellular location">
    <subcellularLocation>
        <location evidence="1">Cytoplasm</location>
        <location evidence="1">Cytoskeleton</location>
    </subcellularLocation>
</comment>
<sequence length="438" mass="50337">MRPHNASAAHKMGRKMDLGNWAHSARSPECSGAFQIGSGMIFFMILSAGTGIIAIAMFLSQMRLSQLRSSLTFVNLGCWGLDRNCDEVVAFAKPEEFPICELCIAFVMKAWSVRSHICDVLSAFAEGNLLTKRFPERSCSKAVWIKDGGVKWEPHLRIRRCGGLTVGAKRGGMARVADAEGHPQKRARRFIIPASLVVYLRLFRRLQAPHYSIQERGAEKERKLFTELLQKQIEEERSRVPKAIPYPYTTDYPVIPPKPEPKHCTRPEPFQLESLLRHEREMQRELEERQRLEKEEAKMRTFRAQPVLIEDPIPVPEKERKPLTQVEGFNLHVDHRAVGRAEFDKKIKEKELMYQKYREEAEAARLMEEEKALKQLRKTLVPHARPVPKFDHPFLPQKSSRAVTKPRSPKLLIIKRQERRKMACPYAAAVSSAASKMR</sequence>
<dbReference type="GO" id="GO:0030295">
    <property type="term" value="F:protein kinase activator activity"/>
    <property type="evidence" value="ECO:0000318"/>
    <property type="project" value="GO_Central"/>
</dbReference>
<comment type="similarity">
    <text evidence="2">Belongs to the TPX2 family.</text>
</comment>
<keyword evidence="5" id="KW-0206">Cytoskeleton</keyword>
<dbReference type="GO" id="GO:0005880">
    <property type="term" value="C:nuclear microtubule"/>
    <property type="evidence" value="ECO:0000318"/>
    <property type="project" value="GO_Central"/>
</dbReference>
<reference evidence="10" key="1">
    <citation type="submission" date="2025-08" db="UniProtKB">
        <authorList>
            <consortium name="RefSeq"/>
        </authorList>
    </citation>
    <scope>IDENTIFICATION</scope>
</reference>
<dbReference type="PaxDb" id="4097-A0A1S3YN85"/>
<keyword evidence="6" id="KW-0175">Coiled coil</keyword>
<keyword evidence="4" id="KW-0493">Microtubule</keyword>
<dbReference type="InterPro" id="IPR027329">
    <property type="entry name" value="TPX2_C"/>
</dbReference>
<dbReference type="GO" id="GO:0008017">
    <property type="term" value="F:microtubule binding"/>
    <property type="evidence" value="ECO:0000318"/>
    <property type="project" value="GO_Central"/>
</dbReference>
<keyword evidence="8" id="KW-0812">Transmembrane</keyword>
<dbReference type="KEGG" id="nta:107777824"/>
<evidence type="ECO:0000259" key="9">
    <source>
        <dbReference type="Pfam" id="PF06886"/>
    </source>
</evidence>
<keyword evidence="3" id="KW-0963">Cytoplasm</keyword>
<organism evidence="10">
    <name type="scientific">Nicotiana tabacum</name>
    <name type="common">Common tobacco</name>
    <dbReference type="NCBI Taxonomy" id="4097"/>
    <lineage>
        <taxon>Eukaryota</taxon>
        <taxon>Viridiplantae</taxon>
        <taxon>Streptophyta</taxon>
        <taxon>Embryophyta</taxon>
        <taxon>Tracheophyta</taxon>
        <taxon>Spermatophyta</taxon>
        <taxon>Magnoliopsida</taxon>
        <taxon>eudicotyledons</taxon>
        <taxon>Gunneridae</taxon>
        <taxon>Pentapetalae</taxon>
        <taxon>asterids</taxon>
        <taxon>lamiids</taxon>
        <taxon>Solanales</taxon>
        <taxon>Solanaceae</taxon>
        <taxon>Nicotianoideae</taxon>
        <taxon>Nicotianeae</taxon>
        <taxon>Nicotiana</taxon>
    </lineage>
</organism>
<evidence type="ECO:0000256" key="4">
    <source>
        <dbReference type="ARBA" id="ARBA00022701"/>
    </source>
</evidence>
<dbReference type="GO" id="GO:0090307">
    <property type="term" value="P:mitotic spindle assembly"/>
    <property type="evidence" value="ECO:0000318"/>
    <property type="project" value="GO_Central"/>
</dbReference>
<evidence type="ECO:0000256" key="2">
    <source>
        <dbReference type="ARBA" id="ARBA00005885"/>
    </source>
</evidence>
<accession>A0A1S3YN85</accession>
<dbReference type="OrthoDB" id="1932014at2759"/>
<keyword evidence="8" id="KW-0472">Membrane</keyword>
<feature type="domain" description="TPX2 C-terminal" evidence="9">
    <location>
        <begin position="329"/>
        <end position="404"/>
    </location>
</feature>
<dbReference type="PANTHER" id="PTHR14326:SF44">
    <property type="entry name" value="TARGETING PROTEIN FOR XKLP2"/>
    <property type="match status" value="1"/>
</dbReference>
<feature type="transmembrane region" description="Helical" evidence="8">
    <location>
        <begin position="36"/>
        <end position="59"/>
    </location>
</feature>
<protein>
    <submittedName>
        <fullName evidence="10">Protein TPX2-like</fullName>
    </submittedName>
</protein>
<evidence type="ECO:0000313" key="10">
    <source>
        <dbReference type="RefSeq" id="XP_016453457.1"/>
    </source>
</evidence>